<dbReference type="InterPro" id="IPR000953">
    <property type="entry name" value="Chromo/chromo_shadow_dom"/>
</dbReference>
<feature type="coiled-coil region" evidence="3">
    <location>
        <begin position="195"/>
        <end position="222"/>
    </location>
</feature>
<gene>
    <name evidence="6" type="ORF">SPHA_60567</name>
</gene>
<organism evidence="6 7">
    <name type="scientific">Acanthosepion pharaonis</name>
    <name type="common">Pharaoh cuttlefish</name>
    <name type="synonym">Sepia pharaonis</name>
    <dbReference type="NCBI Taxonomy" id="158019"/>
    <lineage>
        <taxon>Eukaryota</taxon>
        <taxon>Metazoa</taxon>
        <taxon>Spiralia</taxon>
        <taxon>Lophotrochozoa</taxon>
        <taxon>Mollusca</taxon>
        <taxon>Cephalopoda</taxon>
        <taxon>Coleoidea</taxon>
        <taxon>Decapodiformes</taxon>
        <taxon>Sepiida</taxon>
        <taxon>Sepiina</taxon>
        <taxon>Sepiidae</taxon>
        <taxon>Acanthosepion</taxon>
    </lineage>
</organism>
<feature type="compositionally biased region" description="Basic residues" evidence="4">
    <location>
        <begin position="60"/>
        <end position="82"/>
    </location>
</feature>
<keyword evidence="2" id="KW-0539">Nucleus</keyword>
<dbReference type="AlphaFoldDB" id="A0A812DUC1"/>
<dbReference type="GO" id="GO:0005634">
    <property type="term" value="C:nucleus"/>
    <property type="evidence" value="ECO:0007669"/>
    <property type="project" value="UniProtKB-SubCell"/>
</dbReference>
<dbReference type="InterPro" id="IPR023779">
    <property type="entry name" value="Chromodomain_CS"/>
</dbReference>
<evidence type="ECO:0000256" key="4">
    <source>
        <dbReference type="SAM" id="MobiDB-lite"/>
    </source>
</evidence>
<comment type="subcellular location">
    <subcellularLocation>
        <location evidence="1">Nucleus</location>
    </subcellularLocation>
</comment>
<accession>A0A812DUC1</accession>
<feature type="compositionally biased region" description="Basic and acidic residues" evidence="4">
    <location>
        <begin position="83"/>
        <end position="113"/>
    </location>
</feature>
<dbReference type="Pfam" id="PF00385">
    <property type="entry name" value="Chromo"/>
    <property type="match status" value="1"/>
</dbReference>
<sequence>MSSEEDIYEVGEVLKDRKKRGQIEYLIRWKNFGAEEDSWEPASNLLNAGSILQDYIQNKASRKSRRSSRSRSRSHSRTRALRKKAEKEVDSRESTPLKKSSRESTPLKKREPTPIKSLETSAPIEDLERPPIKEVTPVLEDTIDSPPLKVVTELTNEGVEETLLTTFTSQIATETTEILTPVSESVSTVLTRRMEMRAAAKATELEEEQNTIEEEVKEQKTTEIINEEEVSDTLGLDGPTNTKPAAEEVSASWLKNTSEVNFSFLIDMAKYFSAIYTSPWIKPRLFHLCFGWCFFPHL</sequence>
<dbReference type="SUPFAM" id="SSF54160">
    <property type="entry name" value="Chromo domain-like"/>
    <property type="match status" value="1"/>
</dbReference>
<evidence type="ECO:0000313" key="6">
    <source>
        <dbReference type="EMBL" id="CAE1308729.1"/>
    </source>
</evidence>
<dbReference type="PROSITE" id="PS00598">
    <property type="entry name" value="CHROMO_1"/>
    <property type="match status" value="1"/>
</dbReference>
<keyword evidence="7" id="KW-1185">Reference proteome</keyword>
<dbReference type="InterPro" id="IPR016197">
    <property type="entry name" value="Chromo-like_dom_sf"/>
</dbReference>
<reference evidence="6" key="1">
    <citation type="submission" date="2021-01" db="EMBL/GenBank/DDBJ databases">
        <authorList>
            <person name="Li R."/>
            <person name="Bekaert M."/>
        </authorList>
    </citation>
    <scope>NUCLEOTIDE SEQUENCE</scope>
    <source>
        <strain evidence="6">Farmed</strain>
    </source>
</reference>
<dbReference type="OrthoDB" id="1918685at2759"/>
<dbReference type="InterPro" id="IPR023780">
    <property type="entry name" value="Chromo_domain"/>
</dbReference>
<proteinExistence type="predicted"/>
<dbReference type="Gene3D" id="2.40.50.40">
    <property type="match status" value="1"/>
</dbReference>
<feature type="region of interest" description="Disordered" evidence="4">
    <location>
        <begin position="57"/>
        <end position="131"/>
    </location>
</feature>
<evidence type="ECO:0000256" key="2">
    <source>
        <dbReference type="ARBA" id="ARBA00023242"/>
    </source>
</evidence>
<evidence type="ECO:0000259" key="5">
    <source>
        <dbReference type="PROSITE" id="PS50013"/>
    </source>
</evidence>
<feature type="domain" description="Chromo" evidence="5">
    <location>
        <begin position="8"/>
        <end position="67"/>
    </location>
</feature>
<dbReference type="PANTHER" id="PTHR22812">
    <property type="entry name" value="CHROMOBOX PROTEIN"/>
    <property type="match status" value="1"/>
</dbReference>
<dbReference type="Proteomes" id="UP000597762">
    <property type="component" value="Unassembled WGS sequence"/>
</dbReference>
<keyword evidence="3" id="KW-0175">Coiled coil</keyword>
<dbReference type="PROSITE" id="PS50013">
    <property type="entry name" value="CHROMO_2"/>
    <property type="match status" value="1"/>
</dbReference>
<name>A0A812DUC1_ACAPH</name>
<dbReference type="InterPro" id="IPR051219">
    <property type="entry name" value="Heterochromatin_chromo-domain"/>
</dbReference>
<dbReference type="EMBL" id="CAHIKZ030004214">
    <property type="protein sequence ID" value="CAE1308729.1"/>
    <property type="molecule type" value="Genomic_DNA"/>
</dbReference>
<comment type="caution">
    <text evidence="6">The sequence shown here is derived from an EMBL/GenBank/DDBJ whole genome shotgun (WGS) entry which is preliminary data.</text>
</comment>
<evidence type="ECO:0000256" key="3">
    <source>
        <dbReference type="SAM" id="Coils"/>
    </source>
</evidence>
<dbReference type="CDD" id="cd00024">
    <property type="entry name" value="CD_CSD"/>
    <property type="match status" value="1"/>
</dbReference>
<evidence type="ECO:0000256" key="1">
    <source>
        <dbReference type="ARBA" id="ARBA00004123"/>
    </source>
</evidence>
<protein>
    <recommendedName>
        <fullName evidence="5">Chromo domain-containing protein</fullName>
    </recommendedName>
</protein>
<evidence type="ECO:0000313" key="7">
    <source>
        <dbReference type="Proteomes" id="UP000597762"/>
    </source>
</evidence>
<dbReference type="SMART" id="SM00298">
    <property type="entry name" value="CHROMO"/>
    <property type="match status" value="1"/>
</dbReference>